<evidence type="ECO:0000259" key="13">
    <source>
        <dbReference type="Pfam" id="PF01915"/>
    </source>
</evidence>
<dbReference type="AlphaFoldDB" id="A0A1L9RYV9"/>
<keyword evidence="10" id="KW-0624">Polysaccharide degradation</keyword>
<dbReference type="RefSeq" id="XP_040693759.1">
    <property type="nucleotide sequence ID" value="XM_040827493.1"/>
</dbReference>
<dbReference type="GO" id="GO:0008422">
    <property type="term" value="F:beta-glucosidase activity"/>
    <property type="evidence" value="ECO:0007669"/>
    <property type="project" value="UniProtKB-EC"/>
</dbReference>
<dbReference type="EMBL" id="KV878209">
    <property type="protein sequence ID" value="OJJ40083.1"/>
    <property type="molecule type" value="Genomic_DNA"/>
</dbReference>
<organism evidence="14 15">
    <name type="scientific">Aspergillus wentii DTO 134E9</name>
    <dbReference type="NCBI Taxonomy" id="1073089"/>
    <lineage>
        <taxon>Eukaryota</taxon>
        <taxon>Fungi</taxon>
        <taxon>Dikarya</taxon>
        <taxon>Ascomycota</taxon>
        <taxon>Pezizomycotina</taxon>
        <taxon>Eurotiomycetes</taxon>
        <taxon>Eurotiomycetidae</taxon>
        <taxon>Eurotiales</taxon>
        <taxon>Aspergillaceae</taxon>
        <taxon>Aspergillus</taxon>
        <taxon>Aspergillus subgen. Cremei</taxon>
    </lineage>
</organism>
<dbReference type="InterPro" id="IPR036881">
    <property type="entry name" value="Glyco_hydro_3_C_sf"/>
</dbReference>
<dbReference type="VEuPathDB" id="FungiDB:ASPWEDRAFT_102583"/>
<dbReference type="PANTHER" id="PTHR42715">
    <property type="entry name" value="BETA-GLUCOSIDASE"/>
    <property type="match status" value="1"/>
</dbReference>
<dbReference type="SUPFAM" id="SSF52279">
    <property type="entry name" value="Beta-D-glucan exohydrolase, C-terminal domain"/>
    <property type="match status" value="1"/>
</dbReference>
<dbReference type="InterPro" id="IPR036962">
    <property type="entry name" value="Glyco_hydro_3_N_sf"/>
</dbReference>
<evidence type="ECO:0000313" key="15">
    <source>
        <dbReference type="Proteomes" id="UP000184383"/>
    </source>
</evidence>
<dbReference type="PRINTS" id="PR00133">
    <property type="entry name" value="GLHYDRLASE3"/>
</dbReference>
<dbReference type="InterPro" id="IPR001764">
    <property type="entry name" value="Glyco_hydro_3_N"/>
</dbReference>
<evidence type="ECO:0000256" key="7">
    <source>
        <dbReference type="ARBA" id="ARBA00023180"/>
    </source>
</evidence>
<evidence type="ECO:0000256" key="2">
    <source>
        <dbReference type="ARBA" id="ARBA00004987"/>
    </source>
</evidence>
<comment type="catalytic activity">
    <reaction evidence="1">
        <text>Hydrolysis of terminal, non-reducing beta-D-glucosyl residues with release of beta-D-glucose.</text>
        <dbReference type="EC" id="3.2.1.21"/>
    </reaction>
</comment>
<accession>A0A1L9RYV9</accession>
<dbReference type="SUPFAM" id="SSF51445">
    <property type="entry name" value="(Trans)glycosidases"/>
    <property type="match status" value="1"/>
</dbReference>
<comment type="pathway">
    <text evidence="2">Glycan metabolism; cellulose degradation.</text>
</comment>
<dbReference type="Pfam" id="PF00933">
    <property type="entry name" value="Glyco_hydro_3"/>
    <property type="match status" value="1"/>
</dbReference>
<dbReference type="Proteomes" id="UP000184383">
    <property type="component" value="Unassembled WGS sequence"/>
</dbReference>
<evidence type="ECO:0000313" key="14">
    <source>
        <dbReference type="EMBL" id="OJJ40083.1"/>
    </source>
</evidence>
<keyword evidence="6" id="KW-0136">Cellulose degradation</keyword>
<dbReference type="Gene3D" id="3.40.50.1700">
    <property type="entry name" value="Glycoside hydrolase family 3 C-terminal domain"/>
    <property type="match status" value="1"/>
</dbReference>
<keyword evidence="9" id="KW-0326">Glycosidase</keyword>
<keyword evidence="7" id="KW-0325">Glycoprotein</keyword>
<dbReference type="OrthoDB" id="2123594at2759"/>
<dbReference type="STRING" id="1073089.A0A1L9RYV9"/>
<dbReference type="GeneID" id="63743341"/>
<dbReference type="EC" id="3.2.1.21" evidence="4"/>
<evidence type="ECO:0000256" key="8">
    <source>
        <dbReference type="ARBA" id="ARBA00023277"/>
    </source>
</evidence>
<sequence>MSSEYTFQDAVAAVQSGQPLTEATHTLLSHLTKDERLSLLDGDVDFWPGMRSMVCDRYNPAPYVHGAIPRLQIPGIRFTDGPRGVVVGNSTAFPISMARGATWDVELERRVGHAIGLEAKAQGANFFAGVCVNLPRHPAWGRVQETYGEDPLLLGEFGLALTESVQNHVMACVKHYALNSMENARFRVDVRVDEAVLHEVYLAHFRRIVQGGVAAVMSAYNSVNGEWAGQNQHLLNEILRGQWGFDGLIMSDFVFGLRDATKSVRNGLDIEAPFRQQRAMHLAAAVQDGELEWDIIDRSSERILRKQVEFAIRTEKSNPDPGVVFCDEHRALAREVASRSIVLLKNEPIDGKPLLPLQAASLKRVAVVGRLAAMPNTGDKGSSQVFPPSVVTPLEGIRDALPHVEVRHAESVKDATRLASEVDAVICIVGYTYKDEGEYMVPALQEDPVLGDVLPPDRTGEERETVAISQGKGKHDGGGVAAGVGGDRTSLRLREDDEKLVQAVQARNPHTIVSIVTAGAVVMESWRAKVPAILMSWYSGSEGGHALADVLLGTVDASGRLPFSIPTDERHLPFFDIHAAQIDYDRWFGQHLLDKLGVPPAFPFGFGLSYTTFLLQEIATCQQEKEKLQIKVSVKNTGLRGGWLIAQVYGLPGVDDFPARLLLGFHPVYLEPEQEKLIPVTASLRPVQRWREGEFVFQSTDMVVEVSRFAGDPDAINIRTSLMDVR</sequence>
<dbReference type="InterPro" id="IPR002772">
    <property type="entry name" value="Glyco_hydro_3_C"/>
</dbReference>
<dbReference type="GO" id="GO:0030245">
    <property type="term" value="P:cellulose catabolic process"/>
    <property type="evidence" value="ECO:0007669"/>
    <property type="project" value="UniProtKB-KW"/>
</dbReference>
<dbReference type="Pfam" id="PF01915">
    <property type="entry name" value="Glyco_hydro_3_C"/>
    <property type="match status" value="1"/>
</dbReference>
<evidence type="ECO:0000256" key="9">
    <source>
        <dbReference type="ARBA" id="ARBA00023295"/>
    </source>
</evidence>
<reference evidence="15" key="1">
    <citation type="journal article" date="2017" name="Genome Biol.">
        <title>Comparative genomics reveals high biological diversity and specific adaptations in the industrially and medically important fungal genus Aspergillus.</title>
        <authorList>
            <person name="de Vries R.P."/>
            <person name="Riley R."/>
            <person name="Wiebenga A."/>
            <person name="Aguilar-Osorio G."/>
            <person name="Amillis S."/>
            <person name="Uchima C.A."/>
            <person name="Anderluh G."/>
            <person name="Asadollahi M."/>
            <person name="Askin M."/>
            <person name="Barry K."/>
            <person name="Battaglia E."/>
            <person name="Bayram O."/>
            <person name="Benocci T."/>
            <person name="Braus-Stromeyer S.A."/>
            <person name="Caldana C."/>
            <person name="Canovas D."/>
            <person name="Cerqueira G.C."/>
            <person name="Chen F."/>
            <person name="Chen W."/>
            <person name="Choi C."/>
            <person name="Clum A."/>
            <person name="Dos Santos R.A."/>
            <person name="Damasio A.R."/>
            <person name="Diallinas G."/>
            <person name="Emri T."/>
            <person name="Fekete E."/>
            <person name="Flipphi M."/>
            <person name="Freyberg S."/>
            <person name="Gallo A."/>
            <person name="Gournas C."/>
            <person name="Habgood R."/>
            <person name="Hainaut M."/>
            <person name="Harispe M.L."/>
            <person name="Henrissat B."/>
            <person name="Hilden K.S."/>
            <person name="Hope R."/>
            <person name="Hossain A."/>
            <person name="Karabika E."/>
            <person name="Karaffa L."/>
            <person name="Karanyi Z."/>
            <person name="Krasevec N."/>
            <person name="Kuo A."/>
            <person name="Kusch H."/>
            <person name="LaButti K."/>
            <person name="Lagendijk E.L."/>
            <person name="Lapidus A."/>
            <person name="Levasseur A."/>
            <person name="Lindquist E."/>
            <person name="Lipzen A."/>
            <person name="Logrieco A.F."/>
            <person name="MacCabe A."/>
            <person name="Maekelae M.R."/>
            <person name="Malavazi I."/>
            <person name="Melin P."/>
            <person name="Meyer V."/>
            <person name="Mielnichuk N."/>
            <person name="Miskei M."/>
            <person name="Molnar A.P."/>
            <person name="Mule G."/>
            <person name="Ngan C.Y."/>
            <person name="Orejas M."/>
            <person name="Orosz E."/>
            <person name="Ouedraogo J.P."/>
            <person name="Overkamp K.M."/>
            <person name="Park H.-S."/>
            <person name="Perrone G."/>
            <person name="Piumi F."/>
            <person name="Punt P.J."/>
            <person name="Ram A.F."/>
            <person name="Ramon A."/>
            <person name="Rauscher S."/>
            <person name="Record E."/>
            <person name="Riano-Pachon D.M."/>
            <person name="Robert V."/>
            <person name="Roehrig J."/>
            <person name="Ruller R."/>
            <person name="Salamov A."/>
            <person name="Salih N.S."/>
            <person name="Samson R.A."/>
            <person name="Sandor E."/>
            <person name="Sanguinetti M."/>
            <person name="Schuetze T."/>
            <person name="Sepcic K."/>
            <person name="Shelest E."/>
            <person name="Sherlock G."/>
            <person name="Sophianopoulou V."/>
            <person name="Squina F.M."/>
            <person name="Sun H."/>
            <person name="Susca A."/>
            <person name="Todd R.B."/>
            <person name="Tsang A."/>
            <person name="Unkles S.E."/>
            <person name="van de Wiele N."/>
            <person name="van Rossen-Uffink D."/>
            <person name="Oliveira J.V."/>
            <person name="Vesth T.C."/>
            <person name="Visser J."/>
            <person name="Yu J.-H."/>
            <person name="Zhou M."/>
            <person name="Andersen M.R."/>
            <person name="Archer D.B."/>
            <person name="Baker S.E."/>
            <person name="Benoit I."/>
            <person name="Brakhage A.A."/>
            <person name="Braus G.H."/>
            <person name="Fischer R."/>
            <person name="Frisvad J.C."/>
            <person name="Goldman G.H."/>
            <person name="Houbraken J."/>
            <person name="Oakley B."/>
            <person name="Pocsi I."/>
            <person name="Scazzocchio C."/>
            <person name="Seiboth B."/>
            <person name="vanKuyk P.A."/>
            <person name="Wortman J."/>
            <person name="Dyer P.S."/>
            <person name="Grigoriev I.V."/>
        </authorList>
    </citation>
    <scope>NUCLEOTIDE SEQUENCE [LARGE SCALE GENOMIC DNA]</scope>
    <source>
        <strain evidence="15">DTO 134E9</strain>
    </source>
</reference>
<comment type="similarity">
    <text evidence="3">Belongs to the glycosyl hydrolase 3 family.</text>
</comment>
<evidence type="ECO:0000256" key="10">
    <source>
        <dbReference type="ARBA" id="ARBA00023326"/>
    </source>
</evidence>
<dbReference type="InterPro" id="IPR050288">
    <property type="entry name" value="Cellulose_deg_GH3"/>
</dbReference>
<dbReference type="PANTHER" id="PTHR42715:SF3">
    <property type="entry name" value="BETA-GLUCOSIDASE B-RELATED"/>
    <property type="match status" value="1"/>
</dbReference>
<dbReference type="Gene3D" id="2.60.40.10">
    <property type="entry name" value="Immunoglobulins"/>
    <property type="match status" value="1"/>
</dbReference>
<protein>
    <recommendedName>
        <fullName evidence="4">beta-glucosidase</fullName>
        <ecNumber evidence="4">3.2.1.21</ecNumber>
    </recommendedName>
</protein>
<evidence type="ECO:0000256" key="5">
    <source>
        <dbReference type="ARBA" id="ARBA00022801"/>
    </source>
</evidence>
<name>A0A1L9RYV9_ASPWE</name>
<dbReference type="InterPro" id="IPR013783">
    <property type="entry name" value="Ig-like_fold"/>
</dbReference>
<evidence type="ECO:0000256" key="4">
    <source>
        <dbReference type="ARBA" id="ARBA00012744"/>
    </source>
</evidence>
<evidence type="ECO:0000256" key="6">
    <source>
        <dbReference type="ARBA" id="ARBA00023001"/>
    </source>
</evidence>
<keyword evidence="15" id="KW-1185">Reference proteome</keyword>
<proteinExistence type="inferred from homology"/>
<keyword evidence="5" id="KW-0378">Hydrolase</keyword>
<evidence type="ECO:0000256" key="11">
    <source>
        <dbReference type="SAM" id="MobiDB-lite"/>
    </source>
</evidence>
<feature type="domain" description="Glycoside hydrolase family 3 C-terminal" evidence="13">
    <location>
        <begin position="341"/>
        <end position="610"/>
    </location>
</feature>
<feature type="region of interest" description="Disordered" evidence="11">
    <location>
        <begin position="466"/>
        <end position="486"/>
    </location>
</feature>
<evidence type="ECO:0000256" key="3">
    <source>
        <dbReference type="ARBA" id="ARBA00005336"/>
    </source>
</evidence>
<gene>
    <name evidence="14" type="ORF">ASPWEDRAFT_102583</name>
</gene>
<evidence type="ECO:0000259" key="12">
    <source>
        <dbReference type="Pfam" id="PF00933"/>
    </source>
</evidence>
<keyword evidence="8" id="KW-0119">Carbohydrate metabolism</keyword>
<dbReference type="InterPro" id="IPR017853">
    <property type="entry name" value="GH"/>
</dbReference>
<dbReference type="Gene3D" id="3.20.20.300">
    <property type="entry name" value="Glycoside hydrolase, family 3, N-terminal domain"/>
    <property type="match status" value="1"/>
</dbReference>
<feature type="domain" description="Glycoside hydrolase family 3 N-terminal" evidence="12">
    <location>
        <begin position="70"/>
        <end position="305"/>
    </location>
</feature>
<evidence type="ECO:0000256" key="1">
    <source>
        <dbReference type="ARBA" id="ARBA00000448"/>
    </source>
</evidence>